<keyword evidence="1" id="KW-0732">Signal</keyword>
<gene>
    <name evidence="2" type="ORF">OL497_02310</name>
</gene>
<feature type="chain" id="PRO_5046192339" evidence="1">
    <location>
        <begin position="20"/>
        <end position="432"/>
    </location>
</feature>
<dbReference type="InterPro" id="IPR025396">
    <property type="entry name" value="DUF4302"/>
</dbReference>
<sequence length="432" mass="48134">MRKTLLCLLLILIGLCACKKETDPLFGMSPDARINDTLQHYQQVLTGAAYGWKALVYPAGTPGTVFSFFFRFSNNNRVEMLADITAAASYKTMESSWRLKALQQPCLLFDTYSYLHVLCDPDGNVSGGQNGKGLGSDFEFAINGMKGDTLLLTGRFNGSRAMLIKATQQEETAYYKQGVNRALDSVVNILTYFHRLNTGRRQYDLHVNRQLHQLTFTWMKEGNMKKVTTGYYYTLSGIALSPAFEDSAATVINSFDGVKWEHDAVTFKISGEQAAITATPRPVAVDPTAPARWYRAAADIGRYWVSYKGFHVNGVDDAFNISSLPDFLGLCYWPEIEGPGTGIDWLSFIIKTTDGPVALYGPGYTPPEFTPDGRIIFNDAGMFGRLPPNRRPVDKTRAKMADSEGFYLVQTGEKSYDMVSAADARVWITWKL</sequence>
<evidence type="ECO:0000313" key="2">
    <source>
        <dbReference type="EMBL" id="MCW3482706.1"/>
    </source>
</evidence>
<name>A0ABT3IFL8_9BACT</name>
<reference evidence="2 3" key="1">
    <citation type="submission" date="2022-10" db="EMBL/GenBank/DDBJ databases">
        <title>Chitinophaga nivalis PC15 sp. nov., isolated from Pyeongchang county, South Korea.</title>
        <authorList>
            <person name="Trinh H.N."/>
        </authorList>
    </citation>
    <scope>NUCLEOTIDE SEQUENCE [LARGE SCALE GENOMIC DNA]</scope>
    <source>
        <strain evidence="2 3">PC14</strain>
    </source>
</reference>
<keyword evidence="3" id="KW-1185">Reference proteome</keyword>
<dbReference type="Proteomes" id="UP001207742">
    <property type="component" value="Unassembled WGS sequence"/>
</dbReference>
<proteinExistence type="predicted"/>
<feature type="signal peptide" evidence="1">
    <location>
        <begin position="1"/>
        <end position="19"/>
    </location>
</feature>
<organism evidence="2 3">
    <name type="scientific">Chitinophaga nivalis</name>
    <dbReference type="NCBI Taxonomy" id="2991709"/>
    <lineage>
        <taxon>Bacteria</taxon>
        <taxon>Pseudomonadati</taxon>
        <taxon>Bacteroidota</taxon>
        <taxon>Chitinophagia</taxon>
        <taxon>Chitinophagales</taxon>
        <taxon>Chitinophagaceae</taxon>
        <taxon>Chitinophaga</taxon>
    </lineage>
</organism>
<comment type="caution">
    <text evidence="2">The sequence shown here is derived from an EMBL/GenBank/DDBJ whole genome shotgun (WGS) entry which is preliminary data.</text>
</comment>
<accession>A0ABT3IFL8</accession>
<dbReference type="EMBL" id="JAPDNS010000001">
    <property type="protein sequence ID" value="MCW3482706.1"/>
    <property type="molecule type" value="Genomic_DNA"/>
</dbReference>
<evidence type="ECO:0000256" key="1">
    <source>
        <dbReference type="SAM" id="SignalP"/>
    </source>
</evidence>
<protein>
    <submittedName>
        <fullName evidence="2">DUF4302 domain-containing protein</fullName>
    </submittedName>
</protein>
<evidence type="ECO:0000313" key="3">
    <source>
        <dbReference type="Proteomes" id="UP001207742"/>
    </source>
</evidence>
<dbReference type="Pfam" id="PF14135">
    <property type="entry name" value="DUF4302"/>
    <property type="match status" value="1"/>
</dbReference>
<dbReference type="PROSITE" id="PS51257">
    <property type="entry name" value="PROKAR_LIPOPROTEIN"/>
    <property type="match status" value="1"/>
</dbReference>
<dbReference type="RefSeq" id="WP_264727341.1">
    <property type="nucleotide sequence ID" value="NZ_JAPDNR010000001.1"/>
</dbReference>